<gene>
    <name evidence="6" type="ORF">FRUB_10570</name>
</gene>
<dbReference type="OrthoDB" id="9806939at2"/>
<evidence type="ECO:0000256" key="2">
    <source>
        <dbReference type="SAM" id="Coils"/>
    </source>
</evidence>
<evidence type="ECO:0000313" key="6">
    <source>
        <dbReference type="EMBL" id="OWK34599.1"/>
    </source>
</evidence>
<evidence type="ECO:0000259" key="5">
    <source>
        <dbReference type="Pfam" id="PF25954"/>
    </source>
</evidence>
<evidence type="ECO:0000256" key="3">
    <source>
        <dbReference type="SAM" id="MobiDB-lite"/>
    </source>
</evidence>
<dbReference type="SUPFAM" id="SSF111369">
    <property type="entry name" value="HlyD-like secretion proteins"/>
    <property type="match status" value="2"/>
</dbReference>
<feature type="region of interest" description="Disordered" evidence="3">
    <location>
        <begin position="1"/>
        <end position="31"/>
    </location>
</feature>
<dbReference type="Pfam" id="PF25876">
    <property type="entry name" value="HH_MFP_RND"/>
    <property type="match status" value="1"/>
</dbReference>
<dbReference type="FunFam" id="2.40.30.170:FF:000010">
    <property type="entry name" value="Efflux RND transporter periplasmic adaptor subunit"/>
    <property type="match status" value="1"/>
</dbReference>
<evidence type="ECO:0000259" key="4">
    <source>
        <dbReference type="Pfam" id="PF25876"/>
    </source>
</evidence>
<dbReference type="PANTHER" id="PTHR30469:SF37">
    <property type="entry name" value="RAGD PROTEIN"/>
    <property type="match status" value="1"/>
</dbReference>
<dbReference type="InterPro" id="IPR058624">
    <property type="entry name" value="MdtA-like_HH"/>
</dbReference>
<feature type="domain" description="CusB-like beta-barrel" evidence="5">
    <location>
        <begin position="326"/>
        <end position="397"/>
    </location>
</feature>
<organism evidence="6 7">
    <name type="scientific">Fimbriiglobus ruber</name>
    <dbReference type="NCBI Taxonomy" id="1908690"/>
    <lineage>
        <taxon>Bacteria</taxon>
        <taxon>Pseudomonadati</taxon>
        <taxon>Planctomycetota</taxon>
        <taxon>Planctomycetia</taxon>
        <taxon>Gemmatales</taxon>
        <taxon>Gemmataceae</taxon>
        <taxon>Fimbriiglobus</taxon>
    </lineage>
</organism>
<dbReference type="Pfam" id="PF25954">
    <property type="entry name" value="Beta-barrel_RND_2"/>
    <property type="match status" value="1"/>
</dbReference>
<proteinExistence type="inferred from homology"/>
<comment type="caution">
    <text evidence="6">The sequence shown here is derived from an EMBL/GenBank/DDBJ whole genome shotgun (WGS) entry which is preliminary data.</text>
</comment>
<dbReference type="Gene3D" id="2.40.30.170">
    <property type="match status" value="1"/>
</dbReference>
<dbReference type="GO" id="GO:0015562">
    <property type="term" value="F:efflux transmembrane transporter activity"/>
    <property type="evidence" value="ECO:0007669"/>
    <property type="project" value="TreeGrafter"/>
</dbReference>
<dbReference type="AlphaFoldDB" id="A0A225DBS3"/>
<name>A0A225DBS3_9BACT</name>
<feature type="coiled-coil region" evidence="2">
    <location>
        <begin position="138"/>
        <end position="184"/>
    </location>
</feature>
<evidence type="ECO:0000313" key="7">
    <source>
        <dbReference type="Proteomes" id="UP000214646"/>
    </source>
</evidence>
<comment type="similarity">
    <text evidence="1">Belongs to the membrane fusion protein (MFP) (TC 8.A.1) family.</text>
</comment>
<dbReference type="Proteomes" id="UP000214646">
    <property type="component" value="Unassembled WGS sequence"/>
</dbReference>
<dbReference type="EMBL" id="NIDE01000020">
    <property type="protein sequence ID" value="OWK34599.1"/>
    <property type="molecule type" value="Genomic_DNA"/>
</dbReference>
<dbReference type="Gene3D" id="1.10.287.470">
    <property type="entry name" value="Helix hairpin bin"/>
    <property type="match status" value="1"/>
</dbReference>
<sequence length="492" mass="52937">MMKFNEPGSHMEPTPTLTAAPPAPPSPVHSPRRRWPWVAAAGAVVVAAGGFGQAHLRDSASATTPLSAAAATTPAPEVSTVRPVRKTIRKVIEQPGRVEGYEQTPIFVKIPGFVQEWKVDIGHRVTAGQVLAELSVPEEREELKRREANADLARAEITAAERSLDAARADVAKAEAVVRQANATQARTDAALTRWKAEFTRTERLRVSGASSQQEFDAAQDSYRSAEAAWREAEAGIESAVAARQSAEANRVRAEANVTVSRAKLAVAEADARRQAEWLKYATVTAPFTGVVAQRNVDRGQYVMPPASGVNQAPLFVVVRTDPVRVFVDVPETEASLVADGMPVTIRIQAKEDMEIPGTVTRSSWALDLSTRTLRVQIDLPNLTGHLRPGMFAAAKFVLERPGAWVVPTGAVVTTDEQPYAVRVENGKTIKTAVKLGARQAGMVELLQKQTRPALRGESTPWESVTGTEDFLTARPAGWSDGMAVATTAAAK</sequence>
<dbReference type="InterPro" id="IPR058792">
    <property type="entry name" value="Beta-barrel_RND_2"/>
</dbReference>
<reference evidence="7" key="1">
    <citation type="submission" date="2017-06" db="EMBL/GenBank/DDBJ databases">
        <title>Genome analysis of Fimbriiglobus ruber SP5, the first member of the order Planctomycetales with confirmed chitinolytic capability.</title>
        <authorList>
            <person name="Ravin N.V."/>
            <person name="Rakitin A.L."/>
            <person name="Ivanova A.A."/>
            <person name="Beletsky A.V."/>
            <person name="Kulichevskaya I.S."/>
            <person name="Mardanov A.V."/>
            <person name="Dedysh S.N."/>
        </authorList>
    </citation>
    <scope>NUCLEOTIDE SEQUENCE [LARGE SCALE GENOMIC DNA]</scope>
    <source>
        <strain evidence="7">SP5</strain>
    </source>
</reference>
<dbReference type="PANTHER" id="PTHR30469">
    <property type="entry name" value="MULTIDRUG RESISTANCE PROTEIN MDTA"/>
    <property type="match status" value="1"/>
</dbReference>
<dbReference type="Gene3D" id="2.40.50.100">
    <property type="match status" value="1"/>
</dbReference>
<accession>A0A225DBS3</accession>
<dbReference type="GO" id="GO:1990281">
    <property type="term" value="C:efflux pump complex"/>
    <property type="evidence" value="ECO:0007669"/>
    <property type="project" value="TreeGrafter"/>
</dbReference>
<protein>
    <submittedName>
        <fullName evidence="6">Putative RND efflux membrane fusion protein</fullName>
    </submittedName>
</protein>
<keyword evidence="2" id="KW-0175">Coiled coil</keyword>
<dbReference type="RefSeq" id="WP_088260853.1">
    <property type="nucleotide sequence ID" value="NZ_NIDE01000020.1"/>
</dbReference>
<keyword evidence="7" id="KW-1185">Reference proteome</keyword>
<feature type="domain" description="Multidrug resistance protein MdtA-like alpha-helical hairpin" evidence="4">
    <location>
        <begin position="179"/>
        <end position="240"/>
    </location>
</feature>
<dbReference type="InterPro" id="IPR006143">
    <property type="entry name" value="RND_pump_MFP"/>
</dbReference>
<dbReference type="NCBIfam" id="TIGR01730">
    <property type="entry name" value="RND_mfp"/>
    <property type="match status" value="1"/>
</dbReference>
<evidence type="ECO:0000256" key="1">
    <source>
        <dbReference type="ARBA" id="ARBA00009477"/>
    </source>
</evidence>